<dbReference type="GO" id="GO:0005737">
    <property type="term" value="C:cytoplasm"/>
    <property type="evidence" value="ECO:0007669"/>
    <property type="project" value="TreeGrafter"/>
</dbReference>
<dbReference type="GO" id="GO:0050660">
    <property type="term" value="F:flavin adenine dinucleotide binding"/>
    <property type="evidence" value="ECO:0007669"/>
    <property type="project" value="TreeGrafter"/>
</dbReference>
<gene>
    <name evidence="6" type="ORF">POLS_LOCUS6480</name>
</gene>
<dbReference type="EMBL" id="CAJVOS010000038">
    <property type="protein sequence ID" value="CAG8164620.1"/>
    <property type="molecule type" value="Genomic_DNA"/>
</dbReference>
<protein>
    <recommendedName>
        <fullName evidence="5">FAD/NAD(P)-binding domain-containing protein</fullName>
    </recommendedName>
</protein>
<comment type="caution">
    <text evidence="6">The sequence shown here is derived from an EMBL/GenBank/DDBJ whole genome shotgun (WGS) entry which is preliminary data.</text>
</comment>
<dbReference type="InterPro" id="IPR023753">
    <property type="entry name" value="FAD/NAD-binding_dom"/>
</dbReference>
<keyword evidence="2" id="KW-0285">Flavoprotein</keyword>
<dbReference type="PRINTS" id="PR00368">
    <property type="entry name" value="FADPNR"/>
</dbReference>
<feature type="domain" description="FAD/NAD(P)-binding" evidence="5">
    <location>
        <begin position="11"/>
        <end position="322"/>
    </location>
</feature>
<keyword evidence="4" id="KW-0560">Oxidoreductase</keyword>
<reference evidence="6" key="1">
    <citation type="submission" date="2021-07" db="EMBL/GenBank/DDBJ databases">
        <authorList>
            <person name="Branca A.L. A."/>
        </authorList>
    </citation>
    <scope>NUCLEOTIDE SEQUENCE</scope>
</reference>
<dbReference type="SUPFAM" id="SSF51905">
    <property type="entry name" value="FAD/NAD(P)-binding domain"/>
    <property type="match status" value="1"/>
</dbReference>
<evidence type="ECO:0000313" key="7">
    <source>
        <dbReference type="Proteomes" id="UP001153618"/>
    </source>
</evidence>
<dbReference type="Gene3D" id="3.50.50.100">
    <property type="match status" value="1"/>
</dbReference>
<keyword evidence="7" id="KW-1185">Reference proteome</keyword>
<dbReference type="Proteomes" id="UP001153618">
    <property type="component" value="Unassembled WGS sequence"/>
</dbReference>
<organism evidence="6 7">
    <name type="scientific">Penicillium olsonii</name>
    <dbReference type="NCBI Taxonomy" id="99116"/>
    <lineage>
        <taxon>Eukaryota</taxon>
        <taxon>Fungi</taxon>
        <taxon>Dikarya</taxon>
        <taxon>Ascomycota</taxon>
        <taxon>Pezizomycotina</taxon>
        <taxon>Eurotiomycetes</taxon>
        <taxon>Eurotiomycetidae</taxon>
        <taxon>Eurotiales</taxon>
        <taxon>Aspergillaceae</taxon>
        <taxon>Penicillium</taxon>
    </lineage>
</organism>
<evidence type="ECO:0000256" key="2">
    <source>
        <dbReference type="ARBA" id="ARBA00022630"/>
    </source>
</evidence>
<evidence type="ECO:0000256" key="4">
    <source>
        <dbReference type="ARBA" id="ARBA00023002"/>
    </source>
</evidence>
<accession>A0A9W4MY97</accession>
<dbReference type="GO" id="GO:0004174">
    <property type="term" value="F:electron-transferring-flavoprotein dehydrogenase activity"/>
    <property type="evidence" value="ECO:0007669"/>
    <property type="project" value="TreeGrafter"/>
</dbReference>
<dbReference type="OrthoDB" id="202203at2759"/>
<name>A0A9W4MY97_PENOL</name>
<evidence type="ECO:0000259" key="5">
    <source>
        <dbReference type="Pfam" id="PF07992"/>
    </source>
</evidence>
<dbReference type="Pfam" id="PF07992">
    <property type="entry name" value="Pyr_redox_2"/>
    <property type="match status" value="1"/>
</dbReference>
<comment type="similarity">
    <text evidence="1">Belongs to the FAD-dependent oxidoreductase family.</text>
</comment>
<dbReference type="InterPro" id="IPR036188">
    <property type="entry name" value="FAD/NAD-bd_sf"/>
</dbReference>
<keyword evidence="3" id="KW-0274">FAD</keyword>
<dbReference type="PRINTS" id="PR00469">
    <property type="entry name" value="PNDRDTASEII"/>
</dbReference>
<evidence type="ECO:0000256" key="1">
    <source>
        <dbReference type="ARBA" id="ARBA00006442"/>
    </source>
</evidence>
<evidence type="ECO:0000256" key="3">
    <source>
        <dbReference type="ARBA" id="ARBA00022827"/>
    </source>
</evidence>
<dbReference type="AlphaFoldDB" id="A0A9W4MY97"/>
<sequence length="409" mass="43665">MVQTTSPSKCILILGGSYGGISSAHYILKHVITSLPNKADYQVTLVSISSQILCRPACPRALISDDLLPQQKLFVDIMEQFREYPTGSLRFLKGKAIKLDHAARSVSISLPNGTETVIPFHALVIATGASTPSPLHGLNGKDEESLRKSWSTFRGALSTAKHIVVAGGGPTAIETAGELGEYLNGGAGWFSAKQQNPKCLITIVTSGAQILPALRQSLATKAEGHLAQLGVTVIKNNRVQAVEPPNAGLEGSLVSNATLTLADGKILQADLYIPATGTKANTNFIDETLLKAGRLETNSSTLRVDTAGPLIYAIGDVASYARPAVHGILNAVPVVAANLKTDLLSTGEDRTFEEDTRETQLVPIGQSKGVGAAMGYQLPSWLVWLIKGRDYWLWTTGKLWSGEQWTKES</sequence>
<dbReference type="PANTHER" id="PTHR43735">
    <property type="entry name" value="APOPTOSIS-INDUCING FACTOR 1"/>
    <property type="match status" value="1"/>
</dbReference>
<dbReference type="PANTHER" id="PTHR43735:SF3">
    <property type="entry name" value="FERROPTOSIS SUPPRESSOR PROTEIN 1"/>
    <property type="match status" value="1"/>
</dbReference>
<proteinExistence type="inferred from homology"/>
<evidence type="ECO:0000313" key="6">
    <source>
        <dbReference type="EMBL" id="CAG8164620.1"/>
    </source>
</evidence>